<protein>
    <recommendedName>
        <fullName evidence="6">Dihydroorotase</fullName>
        <shortName evidence="6">DHOase</shortName>
        <ecNumber evidence="6">3.5.2.3</ecNumber>
    </recommendedName>
</protein>
<feature type="domain" description="Dihydroorotase catalytic" evidence="8">
    <location>
        <begin position="76"/>
        <end position="263"/>
    </location>
</feature>
<keyword evidence="6" id="KW-0862">Zinc</keyword>
<dbReference type="Gene3D" id="2.30.40.10">
    <property type="entry name" value="Urease, subunit C, domain 1"/>
    <property type="match status" value="1"/>
</dbReference>
<dbReference type="GO" id="GO:0004151">
    <property type="term" value="F:dihydroorotase activity"/>
    <property type="evidence" value="ECO:0007669"/>
    <property type="project" value="UniProtKB-EC"/>
</dbReference>
<dbReference type="SUPFAM" id="SSF51338">
    <property type="entry name" value="Composite domain of metallo-dependent hydrolases"/>
    <property type="match status" value="1"/>
</dbReference>
<keyword evidence="3 6" id="KW-0479">Metal-binding</keyword>
<feature type="binding site" evidence="6">
    <location>
        <position position="85"/>
    </location>
    <ligand>
        <name>Zn(2+)</name>
        <dbReference type="ChEBI" id="CHEBI:29105"/>
        <label>1</label>
    </ligand>
</feature>
<comment type="function">
    <text evidence="1 6">Catalyzes the reversible cyclization of carbamoyl aspartate to dihydroorotate.</text>
</comment>
<accession>A0ABS3ICI5</accession>
<dbReference type="PANTHER" id="PTHR43668">
    <property type="entry name" value="ALLANTOINASE"/>
    <property type="match status" value="1"/>
</dbReference>
<evidence type="ECO:0000256" key="3">
    <source>
        <dbReference type="ARBA" id="ARBA00022723"/>
    </source>
</evidence>
<feature type="binding site" evidence="6">
    <location>
        <begin position="87"/>
        <end position="89"/>
    </location>
    <ligand>
        <name>substrate</name>
    </ligand>
</feature>
<feature type="compositionally biased region" description="Low complexity" evidence="7">
    <location>
        <begin position="34"/>
        <end position="46"/>
    </location>
</feature>
<feature type="binding site" evidence="6">
    <location>
        <position position="179"/>
    </location>
    <ligand>
        <name>Zn(2+)</name>
        <dbReference type="ChEBI" id="CHEBI:29105"/>
        <label>2</label>
    </ligand>
</feature>
<feature type="binding site" evidence="6">
    <location>
        <position position="179"/>
    </location>
    <ligand>
        <name>Zn(2+)</name>
        <dbReference type="ChEBI" id="CHEBI:29105"/>
        <label>1</label>
    </ligand>
</feature>
<proteinExistence type="inferred from homology"/>
<dbReference type="Gene3D" id="3.20.20.140">
    <property type="entry name" value="Metal-dependent hydrolases"/>
    <property type="match status" value="1"/>
</dbReference>
<evidence type="ECO:0000256" key="1">
    <source>
        <dbReference type="ARBA" id="ARBA00002368"/>
    </source>
</evidence>
<gene>
    <name evidence="6" type="primary">pyrC</name>
    <name evidence="9" type="ORF">J0911_14055</name>
</gene>
<keyword evidence="5 6" id="KW-0665">Pyrimidine biosynthesis</keyword>
<comment type="catalytic activity">
    <reaction evidence="6">
        <text>(S)-dihydroorotate + H2O = N-carbamoyl-L-aspartate + H(+)</text>
        <dbReference type="Rhea" id="RHEA:24296"/>
        <dbReference type="ChEBI" id="CHEBI:15377"/>
        <dbReference type="ChEBI" id="CHEBI:15378"/>
        <dbReference type="ChEBI" id="CHEBI:30864"/>
        <dbReference type="ChEBI" id="CHEBI:32814"/>
        <dbReference type="EC" id="3.5.2.3"/>
    </reaction>
</comment>
<feature type="binding site" evidence="6">
    <location>
        <position position="259"/>
    </location>
    <ligand>
        <name>Zn(2+)</name>
        <dbReference type="ChEBI" id="CHEBI:29105"/>
        <label>2</label>
    </ligand>
</feature>
<evidence type="ECO:0000313" key="9">
    <source>
        <dbReference type="EMBL" id="MBO0610153.1"/>
    </source>
</evidence>
<keyword evidence="10" id="KW-1185">Reference proteome</keyword>
<dbReference type="InterPro" id="IPR050138">
    <property type="entry name" value="DHOase/Allantoinase_Hydrolase"/>
</dbReference>
<feature type="region of interest" description="Disordered" evidence="7">
    <location>
        <begin position="34"/>
        <end position="65"/>
    </location>
</feature>
<feature type="binding site" evidence="6">
    <location>
        <position position="336"/>
    </location>
    <ligand>
        <name>substrate</name>
    </ligand>
</feature>
<evidence type="ECO:0000259" key="8">
    <source>
        <dbReference type="Pfam" id="PF12890"/>
    </source>
</evidence>
<feature type="binding site" evidence="6">
    <location>
        <position position="305"/>
    </location>
    <ligand>
        <name>substrate</name>
    </ligand>
</feature>
<evidence type="ECO:0000256" key="7">
    <source>
        <dbReference type="SAM" id="MobiDB-lite"/>
    </source>
</evidence>
<dbReference type="SUPFAM" id="SSF51556">
    <property type="entry name" value="Metallo-dependent hydrolases"/>
    <property type="match status" value="1"/>
</dbReference>
<evidence type="ECO:0000256" key="6">
    <source>
        <dbReference type="HAMAP-Rule" id="MF_00220"/>
    </source>
</evidence>
<comment type="caution">
    <text evidence="9">The sequence shown here is derived from an EMBL/GenBank/DDBJ whole genome shotgun (WGS) entry which is preliminary data.</text>
</comment>
<dbReference type="HAMAP" id="MF_00220_B">
    <property type="entry name" value="PyrC_classI_B"/>
    <property type="match status" value="1"/>
</dbReference>
<dbReference type="PANTHER" id="PTHR43668:SF2">
    <property type="entry name" value="ALLANTOINASE"/>
    <property type="match status" value="1"/>
</dbReference>
<reference evidence="10" key="2">
    <citation type="submission" date="2023-07" db="EMBL/GenBank/DDBJ databases">
        <title>Myceligenerans salitolerans sp. nov., a halotolerant actinomycete isolated from a salt lake in Xinjiang, China.</title>
        <authorList>
            <person name="Guan T."/>
        </authorList>
    </citation>
    <scope>NUCLEOTIDE SEQUENCE [LARGE SCALE GENOMIC DNA]</scope>
    <source>
        <strain evidence="10">XHU 5031</strain>
    </source>
</reference>
<comment type="similarity">
    <text evidence="2 6">Belongs to the metallo-dependent hydrolases superfamily. DHOase family. Class I DHOase subfamily.</text>
</comment>
<dbReference type="InterPro" id="IPR032466">
    <property type="entry name" value="Metal_Hydrolase"/>
</dbReference>
<dbReference type="Proteomes" id="UP000664617">
    <property type="component" value="Unassembled WGS sequence"/>
</dbReference>
<dbReference type="RefSeq" id="WP_207276091.1">
    <property type="nucleotide sequence ID" value="NZ_JAFMPK010000047.1"/>
</dbReference>
<reference evidence="9 10" key="1">
    <citation type="submission" date="2021-03" db="EMBL/GenBank/DDBJ databases">
        <authorList>
            <person name="Xin L."/>
        </authorList>
    </citation>
    <scope>NUCLEOTIDE SEQUENCE [LARGE SCALE GENOMIC DNA]</scope>
    <source>
        <strain evidence="9 10">XHU 5031</strain>
    </source>
</reference>
<keyword evidence="4 6" id="KW-0378">Hydrolase</keyword>
<dbReference type="EC" id="3.5.2.3" evidence="6"/>
<organism evidence="9 10">
    <name type="scientific">Myceligenerans salitolerans</name>
    <dbReference type="NCBI Taxonomy" id="1230528"/>
    <lineage>
        <taxon>Bacteria</taxon>
        <taxon>Bacillati</taxon>
        <taxon>Actinomycetota</taxon>
        <taxon>Actinomycetes</taxon>
        <taxon>Micrococcales</taxon>
        <taxon>Promicromonosporaceae</taxon>
        <taxon>Myceligenerans</taxon>
    </lineage>
</organism>
<feature type="active site" evidence="6">
    <location>
        <position position="332"/>
    </location>
</feature>
<sequence>MTTTYILRGVRPLGGEPADVVLSGGQIAYVGAPGTAPRPATASPSGDPSVAGTAGPGSSSDTGTDVVEIDGGNRLVLLPGLVDLHTHLREPGREDAETVYSGTRAAAAGGFTAVHAMANTTPTQDTAGVVEQVWRLGRDAGWVDVRPVGAVTVGLGGERLAELGAMADSAAAVRVFSDDGKCVHDPVLMRRALEYVKAFDGVVAQHAQEPRLTEGAQMNEGVVSAEVGLAGWPAVAEESIIARDVLLAEHVGSRLHVCHLSTARSVEIVRWAKSRGVEVTAEVTPHHLLLTDERARSYDARFKVNPPLRTRADVEAVREGLADGTIDVVATDHAPHPVEDKDCEWAAAAFGMTGLETALSVVQATMVDTGRMSWADVARVLSQAPARIGRIDGGVQGHGRPLEVGEPANVTLVDPSRSRTVRGVEQVTASANTPLEGMELPGVVVATFLRGRATVLGGVPVGGELGRVGETEGVLL</sequence>
<dbReference type="EMBL" id="JAFMPK010000047">
    <property type="protein sequence ID" value="MBO0610153.1"/>
    <property type="molecule type" value="Genomic_DNA"/>
</dbReference>
<comment type="pathway">
    <text evidence="6">Pyrimidine metabolism; UMP biosynthesis via de novo pathway; (S)-dihydroorotate from bicarbonate: step 3/3.</text>
</comment>
<name>A0ABS3ICI5_9MICO</name>
<dbReference type="Pfam" id="PF12890">
    <property type="entry name" value="DHOase"/>
    <property type="match status" value="1"/>
</dbReference>
<evidence type="ECO:0000256" key="5">
    <source>
        <dbReference type="ARBA" id="ARBA00022975"/>
    </source>
</evidence>
<evidence type="ECO:0000256" key="2">
    <source>
        <dbReference type="ARBA" id="ARBA00010286"/>
    </source>
</evidence>
<dbReference type="InterPro" id="IPR011059">
    <property type="entry name" value="Metal-dep_hydrolase_composite"/>
</dbReference>
<feature type="binding site" evidence="6">
    <location>
        <position position="119"/>
    </location>
    <ligand>
        <name>substrate</name>
    </ligand>
</feature>
<feature type="binding site" evidence="6">
    <location>
        <position position="332"/>
    </location>
    <ligand>
        <name>Zn(2+)</name>
        <dbReference type="ChEBI" id="CHEBI:29105"/>
        <label>1</label>
    </ligand>
</feature>
<dbReference type="CDD" id="cd01317">
    <property type="entry name" value="DHOase_IIa"/>
    <property type="match status" value="1"/>
</dbReference>
<evidence type="ECO:0000313" key="10">
    <source>
        <dbReference type="Proteomes" id="UP000664617"/>
    </source>
</evidence>
<dbReference type="InterPro" id="IPR002195">
    <property type="entry name" value="Dihydroorotase_CS"/>
</dbReference>
<dbReference type="InterPro" id="IPR024403">
    <property type="entry name" value="DHOase_cat"/>
</dbReference>
<comment type="cofactor">
    <cofactor evidence="6">
        <name>Zn(2+)</name>
        <dbReference type="ChEBI" id="CHEBI:29105"/>
    </cofactor>
    <text evidence="6">Binds 2 Zn(2+) ions per subunit.</text>
</comment>
<feature type="binding site" evidence="6">
    <location>
        <position position="206"/>
    </location>
    <ligand>
        <name>Zn(2+)</name>
        <dbReference type="ChEBI" id="CHEBI:29105"/>
        <label>2</label>
    </ligand>
</feature>
<dbReference type="NCBIfam" id="NF006836">
    <property type="entry name" value="PRK09357.1-1"/>
    <property type="match status" value="1"/>
</dbReference>
<dbReference type="PROSITE" id="PS00483">
    <property type="entry name" value="DIHYDROOROTASE_2"/>
    <property type="match status" value="1"/>
</dbReference>
<evidence type="ECO:0000256" key="4">
    <source>
        <dbReference type="ARBA" id="ARBA00022801"/>
    </source>
</evidence>
<dbReference type="NCBIfam" id="TIGR00857">
    <property type="entry name" value="pyrC_multi"/>
    <property type="match status" value="1"/>
</dbReference>
<feature type="binding site" evidence="6">
    <location>
        <position position="87"/>
    </location>
    <ligand>
        <name>Zn(2+)</name>
        <dbReference type="ChEBI" id="CHEBI:29105"/>
        <label>1</label>
    </ligand>
</feature>
<feature type="binding site" evidence="6">
    <location>
        <begin position="350"/>
        <end position="351"/>
    </location>
    <ligand>
        <name>substrate</name>
    </ligand>
</feature>
<dbReference type="InterPro" id="IPR004722">
    <property type="entry name" value="DHOase"/>
</dbReference>